<dbReference type="PANTHER" id="PTHR34773:SF1">
    <property type="entry name" value="FLAGELLAR SECRETION CHAPERONE FLIS"/>
    <property type="match status" value="1"/>
</dbReference>
<name>E6PCA9_9ZZZZ</name>
<protein>
    <submittedName>
        <fullName evidence="7">Putative Flagellar protein FliS</fullName>
    </submittedName>
</protein>
<evidence type="ECO:0000256" key="5">
    <source>
        <dbReference type="ARBA" id="ARBA00023186"/>
    </source>
</evidence>
<proteinExistence type="inferred from homology"/>
<dbReference type="InterPro" id="IPR003713">
    <property type="entry name" value="FliS"/>
</dbReference>
<keyword evidence="7" id="KW-0966">Cell projection</keyword>
<dbReference type="Pfam" id="PF02561">
    <property type="entry name" value="FliS"/>
    <property type="match status" value="1"/>
</dbReference>
<keyword evidence="3" id="KW-0963">Cytoplasm</keyword>
<evidence type="ECO:0000256" key="2">
    <source>
        <dbReference type="ARBA" id="ARBA00008787"/>
    </source>
</evidence>
<dbReference type="GO" id="GO:0005829">
    <property type="term" value="C:cytosol"/>
    <property type="evidence" value="ECO:0007669"/>
    <property type="project" value="UniProtKB-SubCell"/>
</dbReference>
<evidence type="ECO:0000313" key="7">
    <source>
        <dbReference type="EMBL" id="CBH74092.1"/>
    </source>
</evidence>
<comment type="caution">
    <text evidence="7">The sequence shown here is derived from an EMBL/GenBank/DDBJ whole genome shotgun (WGS) entry which is preliminary data.</text>
</comment>
<gene>
    <name evidence="7" type="ORF">CARN1_1979</name>
</gene>
<accession>E6PCA9</accession>
<sequence length="148" mass="16634">MTRSANDKYVETAILTASKEDLIVRVFDILVVAAQQAIEKMHADIGDIEGIHRALLRAQRALAVLMGALDMEIGGELSVNLFRVYEFWHHELVMANMQKDVSRVERLLPDFIDYRKTWAEAVSQWKALQRTENDDSEPSASSGFAAVG</sequence>
<evidence type="ECO:0000256" key="1">
    <source>
        <dbReference type="ARBA" id="ARBA00004514"/>
    </source>
</evidence>
<dbReference type="InterPro" id="IPR036584">
    <property type="entry name" value="FliS_sf"/>
</dbReference>
<keyword evidence="4" id="KW-1005">Bacterial flagellum biogenesis</keyword>
<dbReference type="AlphaFoldDB" id="E6PCA9"/>
<comment type="similarity">
    <text evidence="2">Belongs to the FliS family.</text>
</comment>
<dbReference type="GO" id="GO:0071973">
    <property type="term" value="P:bacterial-type flagellum-dependent cell motility"/>
    <property type="evidence" value="ECO:0007669"/>
    <property type="project" value="TreeGrafter"/>
</dbReference>
<evidence type="ECO:0000256" key="6">
    <source>
        <dbReference type="SAM" id="MobiDB-lite"/>
    </source>
</evidence>
<dbReference type="SUPFAM" id="SSF101116">
    <property type="entry name" value="Flagellar export chaperone FliS"/>
    <property type="match status" value="1"/>
</dbReference>
<dbReference type="CDD" id="cd16098">
    <property type="entry name" value="FliS"/>
    <property type="match status" value="1"/>
</dbReference>
<dbReference type="Gene3D" id="1.20.120.340">
    <property type="entry name" value="Flagellar protein FliS"/>
    <property type="match status" value="1"/>
</dbReference>
<evidence type="ECO:0000256" key="3">
    <source>
        <dbReference type="ARBA" id="ARBA00022490"/>
    </source>
</evidence>
<dbReference type="GO" id="GO:0044780">
    <property type="term" value="P:bacterial-type flagellum assembly"/>
    <property type="evidence" value="ECO:0007669"/>
    <property type="project" value="InterPro"/>
</dbReference>
<keyword evidence="7" id="KW-0969">Cilium</keyword>
<dbReference type="EMBL" id="CABL01000001">
    <property type="protein sequence ID" value="CBH74092.1"/>
    <property type="molecule type" value="Genomic_DNA"/>
</dbReference>
<organism evidence="7">
    <name type="scientific">mine drainage metagenome</name>
    <dbReference type="NCBI Taxonomy" id="410659"/>
    <lineage>
        <taxon>unclassified sequences</taxon>
        <taxon>metagenomes</taxon>
        <taxon>ecological metagenomes</taxon>
    </lineage>
</organism>
<evidence type="ECO:0000256" key="4">
    <source>
        <dbReference type="ARBA" id="ARBA00022795"/>
    </source>
</evidence>
<keyword evidence="5" id="KW-0143">Chaperone</keyword>
<comment type="subcellular location">
    <subcellularLocation>
        <location evidence="1">Cytoplasm</location>
        <location evidence="1">Cytosol</location>
    </subcellularLocation>
</comment>
<dbReference type="PANTHER" id="PTHR34773">
    <property type="entry name" value="FLAGELLAR SECRETION CHAPERONE FLIS"/>
    <property type="match status" value="1"/>
</dbReference>
<feature type="region of interest" description="Disordered" evidence="6">
    <location>
        <begin position="129"/>
        <end position="148"/>
    </location>
</feature>
<reference evidence="7" key="1">
    <citation type="submission" date="2009-10" db="EMBL/GenBank/DDBJ databases">
        <title>Diversity of trophic interactions inside an arsenic-rich microbial ecosystem.</title>
        <authorList>
            <person name="Bertin P.N."/>
            <person name="Heinrich-Salmeron A."/>
            <person name="Pelletier E."/>
            <person name="Goulhen-Chollet F."/>
            <person name="Arsene-Ploetze F."/>
            <person name="Gallien S."/>
            <person name="Calteau A."/>
            <person name="Vallenet D."/>
            <person name="Casiot C."/>
            <person name="Chane-Woon-Ming B."/>
            <person name="Giloteaux L."/>
            <person name="Barakat M."/>
            <person name="Bonnefoy V."/>
            <person name="Bruneel O."/>
            <person name="Chandler M."/>
            <person name="Cleiss J."/>
            <person name="Duran R."/>
            <person name="Elbaz-Poulichet F."/>
            <person name="Fonknechten N."/>
            <person name="Lauga B."/>
            <person name="Mornico D."/>
            <person name="Ortet P."/>
            <person name="Schaeffer C."/>
            <person name="Siguier P."/>
            <person name="Alexander Thil Smith A."/>
            <person name="Van Dorsselaer A."/>
            <person name="Weissenbach J."/>
            <person name="Medigue C."/>
            <person name="Le Paslier D."/>
        </authorList>
    </citation>
    <scope>NUCLEOTIDE SEQUENCE</scope>
</reference>
<keyword evidence="7" id="KW-0282">Flagellum</keyword>